<comment type="function">
    <text evidence="6">May be involved in recombination.</text>
</comment>
<accession>A0ABS6VTB7</accession>
<reference evidence="7" key="1">
    <citation type="submission" date="2021-07" db="EMBL/GenBank/DDBJ databases">
        <title>Zhongshania sp. CAU 1632 isolated from seawater.</title>
        <authorList>
            <person name="Kim W."/>
        </authorList>
    </citation>
    <scope>NUCLEOTIDE SEQUENCE</scope>
    <source>
        <strain evidence="7">CAU 1632</strain>
    </source>
</reference>
<evidence type="ECO:0000256" key="1">
    <source>
        <dbReference type="ARBA" id="ARBA00004453"/>
    </source>
</evidence>
<dbReference type="PANTHER" id="PTHR38103:SF1">
    <property type="entry name" value="RECOMBINATION-ASSOCIATED PROTEIN RDGC"/>
    <property type="match status" value="1"/>
</dbReference>
<comment type="similarity">
    <text evidence="2 6">Belongs to the RdgC family.</text>
</comment>
<proteinExistence type="inferred from homology"/>
<dbReference type="PANTHER" id="PTHR38103">
    <property type="entry name" value="RECOMBINATION-ASSOCIATED PROTEIN RDGC"/>
    <property type="match status" value="1"/>
</dbReference>
<sequence length="312" mass="34464">MWFKNLLIYRFTKPFTLTAEEVNEKLAEKSFTPCNSQDVSSYGWTMPLGNQGSEYIHAGNGCIMICAQKQDKILPASVVNEVLADKIEEIKLAEDRVPGRKERTELKDEITFSLIPRAFTRSNRVFAYIAPEQGLLIVNAASHNKAEELLNFLRESLGSLPVIPVKAKNVAQHQMTEWLIQGAAPVGFELGGECELKDKADESSVIRCKNQNLCAAEIGSHIQAGMFVNKLALRWTGDIEFVVDDQLTIKRLNFGDLIQDKIGDVNTESAAEQFDVDFAIMTAEFAKFIPAVLGAFGGEDLSEQGEVISSAA</sequence>
<keyword evidence="8" id="KW-1185">Reference proteome</keyword>
<comment type="caution">
    <text evidence="7">The sequence shown here is derived from an EMBL/GenBank/DDBJ whole genome shotgun (WGS) entry which is preliminary data.</text>
</comment>
<dbReference type="InterPro" id="IPR007476">
    <property type="entry name" value="RdgC"/>
</dbReference>
<evidence type="ECO:0000256" key="3">
    <source>
        <dbReference type="ARBA" id="ARBA00022296"/>
    </source>
</evidence>
<dbReference type="Proteomes" id="UP001166291">
    <property type="component" value="Unassembled WGS sequence"/>
</dbReference>
<comment type="subcellular location">
    <subcellularLocation>
        <location evidence="1 6">Cytoplasm</location>
        <location evidence="1 6">Nucleoid</location>
    </subcellularLocation>
</comment>
<evidence type="ECO:0000256" key="2">
    <source>
        <dbReference type="ARBA" id="ARBA00008657"/>
    </source>
</evidence>
<keyword evidence="5 6" id="KW-0233">DNA recombination</keyword>
<dbReference type="NCBIfam" id="NF001462">
    <property type="entry name" value="PRK00321.1-3"/>
    <property type="match status" value="1"/>
</dbReference>
<dbReference type="NCBIfam" id="NF001464">
    <property type="entry name" value="PRK00321.1-5"/>
    <property type="match status" value="1"/>
</dbReference>
<name>A0ABS6VTB7_9GAMM</name>
<evidence type="ECO:0000313" key="7">
    <source>
        <dbReference type="EMBL" id="MBW2941552.1"/>
    </source>
</evidence>
<evidence type="ECO:0000256" key="6">
    <source>
        <dbReference type="HAMAP-Rule" id="MF_00194"/>
    </source>
</evidence>
<evidence type="ECO:0000313" key="8">
    <source>
        <dbReference type="Proteomes" id="UP001166291"/>
    </source>
</evidence>
<organism evidence="7 8">
    <name type="scientific">Zhongshania aquimaris</name>
    <dbReference type="NCBI Taxonomy" id="2857107"/>
    <lineage>
        <taxon>Bacteria</taxon>
        <taxon>Pseudomonadati</taxon>
        <taxon>Pseudomonadota</taxon>
        <taxon>Gammaproteobacteria</taxon>
        <taxon>Cellvibrionales</taxon>
        <taxon>Spongiibacteraceae</taxon>
        <taxon>Zhongshania</taxon>
    </lineage>
</organism>
<dbReference type="HAMAP" id="MF_00194">
    <property type="entry name" value="RdgC"/>
    <property type="match status" value="1"/>
</dbReference>
<dbReference type="RefSeq" id="WP_219043791.1">
    <property type="nucleotide sequence ID" value="NZ_JAHWDQ010000003.1"/>
</dbReference>
<gene>
    <name evidence="6 7" type="primary">rdgC</name>
    <name evidence="7" type="ORF">KXJ70_12220</name>
</gene>
<protein>
    <recommendedName>
        <fullName evidence="3 6">Recombination-associated protein RdgC</fullName>
    </recommendedName>
</protein>
<keyword evidence="4 6" id="KW-0963">Cytoplasm</keyword>
<evidence type="ECO:0000256" key="5">
    <source>
        <dbReference type="ARBA" id="ARBA00023172"/>
    </source>
</evidence>
<evidence type="ECO:0000256" key="4">
    <source>
        <dbReference type="ARBA" id="ARBA00022490"/>
    </source>
</evidence>
<dbReference type="Pfam" id="PF04381">
    <property type="entry name" value="RdgC"/>
    <property type="match status" value="1"/>
</dbReference>
<dbReference type="EMBL" id="JAHWDQ010000003">
    <property type="protein sequence ID" value="MBW2941552.1"/>
    <property type="molecule type" value="Genomic_DNA"/>
</dbReference>